<comment type="subcellular location">
    <subcellularLocation>
        <location evidence="1">Endomembrane system</location>
        <topology evidence="1">Multi-pass membrane protein</topology>
    </subcellularLocation>
</comment>
<dbReference type="Pfam" id="PF07690">
    <property type="entry name" value="MFS_1"/>
    <property type="match status" value="1"/>
</dbReference>
<dbReference type="PANTHER" id="PTHR23501:SF191">
    <property type="entry name" value="VACUOLAR BASIC AMINO ACID TRANSPORTER 4"/>
    <property type="match status" value="1"/>
</dbReference>
<evidence type="ECO:0000313" key="9">
    <source>
        <dbReference type="EMBL" id="SEK14113.1"/>
    </source>
</evidence>
<dbReference type="GO" id="GO:0005886">
    <property type="term" value="C:plasma membrane"/>
    <property type="evidence" value="ECO:0007669"/>
    <property type="project" value="TreeGrafter"/>
</dbReference>
<name>A0AAQ1GN17_9BURK</name>
<reference evidence="9 10" key="1">
    <citation type="submission" date="2016-10" db="EMBL/GenBank/DDBJ databases">
        <authorList>
            <person name="Varghese N."/>
            <person name="Submissions S."/>
        </authorList>
    </citation>
    <scope>NUCLEOTIDE SEQUENCE [LARGE SCALE GENOMIC DNA]</scope>
    <source>
        <strain evidence="9 10">LMG 22274</strain>
    </source>
</reference>
<dbReference type="EMBL" id="FNZM01000026">
    <property type="protein sequence ID" value="SEK14113.1"/>
    <property type="molecule type" value="Genomic_DNA"/>
</dbReference>
<dbReference type="AlphaFoldDB" id="A0AAQ1GN17"/>
<dbReference type="GO" id="GO:0022857">
    <property type="term" value="F:transmembrane transporter activity"/>
    <property type="evidence" value="ECO:0007669"/>
    <property type="project" value="InterPro"/>
</dbReference>
<keyword evidence="4 7" id="KW-1133">Transmembrane helix</keyword>
<feature type="transmembrane region" description="Helical" evidence="7">
    <location>
        <begin position="235"/>
        <end position="256"/>
    </location>
</feature>
<feature type="transmembrane region" description="Helical" evidence="7">
    <location>
        <begin position="525"/>
        <end position="547"/>
    </location>
</feature>
<gene>
    <name evidence="9" type="ORF">SAMN05216550_12683</name>
</gene>
<evidence type="ECO:0000256" key="2">
    <source>
        <dbReference type="ARBA" id="ARBA00022448"/>
    </source>
</evidence>
<organism evidence="9 10">
    <name type="scientific">Paraburkholderia tropica</name>
    <dbReference type="NCBI Taxonomy" id="92647"/>
    <lineage>
        <taxon>Bacteria</taxon>
        <taxon>Pseudomonadati</taxon>
        <taxon>Pseudomonadota</taxon>
        <taxon>Betaproteobacteria</taxon>
        <taxon>Burkholderiales</taxon>
        <taxon>Burkholderiaceae</taxon>
        <taxon>Paraburkholderia</taxon>
    </lineage>
</organism>
<keyword evidence="2" id="KW-0813">Transport</keyword>
<dbReference type="InterPro" id="IPR020846">
    <property type="entry name" value="MFS_dom"/>
</dbReference>
<feature type="transmembrane region" description="Helical" evidence="7">
    <location>
        <begin position="262"/>
        <end position="281"/>
    </location>
</feature>
<feature type="region of interest" description="Disordered" evidence="6">
    <location>
        <begin position="1"/>
        <end position="32"/>
    </location>
</feature>
<feature type="transmembrane region" description="Helical" evidence="7">
    <location>
        <begin position="396"/>
        <end position="418"/>
    </location>
</feature>
<dbReference type="InterPro" id="IPR036259">
    <property type="entry name" value="MFS_trans_sf"/>
</dbReference>
<feature type="transmembrane region" description="Helical" evidence="7">
    <location>
        <begin position="439"/>
        <end position="457"/>
    </location>
</feature>
<feature type="transmembrane region" description="Helical" evidence="7">
    <location>
        <begin position="302"/>
        <end position="327"/>
    </location>
</feature>
<feature type="transmembrane region" description="Helical" evidence="7">
    <location>
        <begin position="41"/>
        <end position="65"/>
    </location>
</feature>
<feature type="transmembrane region" description="Helical" evidence="7">
    <location>
        <begin position="137"/>
        <end position="158"/>
    </location>
</feature>
<feature type="transmembrane region" description="Helical" evidence="7">
    <location>
        <begin position="108"/>
        <end position="131"/>
    </location>
</feature>
<dbReference type="GO" id="GO:0012505">
    <property type="term" value="C:endomembrane system"/>
    <property type="evidence" value="ECO:0007669"/>
    <property type="project" value="UniProtKB-SubCell"/>
</dbReference>
<keyword evidence="5 7" id="KW-0472">Membrane</keyword>
<dbReference type="RefSeq" id="WP_080180635.1">
    <property type="nucleotide sequence ID" value="NZ_CADFGN010000019.1"/>
</dbReference>
<evidence type="ECO:0000256" key="4">
    <source>
        <dbReference type="ARBA" id="ARBA00022989"/>
    </source>
</evidence>
<evidence type="ECO:0000256" key="6">
    <source>
        <dbReference type="SAM" id="MobiDB-lite"/>
    </source>
</evidence>
<proteinExistence type="predicted"/>
<feature type="domain" description="Major facilitator superfamily (MFS) profile" evidence="8">
    <location>
        <begin position="43"/>
        <end position="547"/>
    </location>
</feature>
<evidence type="ECO:0000256" key="3">
    <source>
        <dbReference type="ARBA" id="ARBA00022692"/>
    </source>
</evidence>
<evidence type="ECO:0000256" key="7">
    <source>
        <dbReference type="SAM" id="Phobius"/>
    </source>
</evidence>
<evidence type="ECO:0000259" key="8">
    <source>
        <dbReference type="PROSITE" id="PS50850"/>
    </source>
</evidence>
<sequence>MSATPGTEAHATTTETPAQAVAKAAAQAQPQASERPFRQSLLAMLGLSSVVMTVAIDQTVVGTALPSIVADLQRFDLYEWVATAYLLTSVITVPVFGRLGDWFGRKPLIVVAIVLFTLASVLCGVASSMPMLIACRALQGVGGGMLVGTCFASIPDLFPDPVRRLRWQVLFSSAFGLANAVGPSLGGFLSQHYGWRWAFLVNLPVGVVSLYLAARHLPHIRHVRRQRLNADWRGALLIAFALGAFQLLVEAAGSGMGSGTGSAAHVGLYALMVAIGLGWLAREERRAADPIIPPGLLKDRATLVLLVLSMLMGVAMFALLFYVPLLLQGGVGLDASETGVVVTPMVVCITVGTIANTRIVTRLKRPNLLLYLGFGLLGAACATIACVGGNRHSAAFVAAMVAAGVGIGFVMPNLTVFVQQVAGTTRLGIATALIQSSRMVGGMLGTAVAGTTIRHFYVAGLDRALTGQAAAAHAQWMAGLHDPQTLMSTQAAARFAAQADRAGLAGDALLALARGALLHAVETSLLGVAIVMVLACLTVWLLPHIAISARTQKRRAT</sequence>
<dbReference type="InterPro" id="IPR011701">
    <property type="entry name" value="MFS"/>
</dbReference>
<feature type="transmembrane region" description="Helical" evidence="7">
    <location>
        <begin position="368"/>
        <end position="390"/>
    </location>
</feature>
<dbReference type="PANTHER" id="PTHR23501">
    <property type="entry name" value="MAJOR FACILITATOR SUPERFAMILY"/>
    <property type="match status" value="1"/>
</dbReference>
<dbReference type="PROSITE" id="PS50850">
    <property type="entry name" value="MFS"/>
    <property type="match status" value="1"/>
</dbReference>
<accession>A0AAQ1GN17</accession>
<feature type="transmembrane region" description="Helical" evidence="7">
    <location>
        <begin position="339"/>
        <end position="356"/>
    </location>
</feature>
<dbReference type="Proteomes" id="UP000183529">
    <property type="component" value="Unassembled WGS sequence"/>
</dbReference>
<evidence type="ECO:0000313" key="10">
    <source>
        <dbReference type="Proteomes" id="UP000183529"/>
    </source>
</evidence>
<evidence type="ECO:0000256" key="5">
    <source>
        <dbReference type="ARBA" id="ARBA00023136"/>
    </source>
</evidence>
<protein>
    <submittedName>
        <fullName evidence="9">Drug resistance transporter, EmrB/QacA subfamily</fullName>
    </submittedName>
</protein>
<keyword evidence="3 7" id="KW-0812">Transmembrane</keyword>
<comment type="caution">
    <text evidence="9">The sequence shown here is derived from an EMBL/GenBank/DDBJ whole genome shotgun (WGS) entry which is preliminary data.</text>
</comment>
<feature type="transmembrane region" description="Helical" evidence="7">
    <location>
        <begin position="77"/>
        <end position="96"/>
    </location>
</feature>
<feature type="transmembrane region" description="Helical" evidence="7">
    <location>
        <begin position="170"/>
        <end position="189"/>
    </location>
</feature>
<feature type="transmembrane region" description="Helical" evidence="7">
    <location>
        <begin position="195"/>
        <end position="214"/>
    </location>
</feature>
<dbReference type="Gene3D" id="1.20.1250.20">
    <property type="entry name" value="MFS general substrate transporter like domains"/>
    <property type="match status" value="1"/>
</dbReference>
<dbReference type="SUPFAM" id="SSF103473">
    <property type="entry name" value="MFS general substrate transporter"/>
    <property type="match status" value="1"/>
</dbReference>
<evidence type="ECO:0000256" key="1">
    <source>
        <dbReference type="ARBA" id="ARBA00004127"/>
    </source>
</evidence>